<evidence type="ECO:0000256" key="3">
    <source>
        <dbReference type="SAM" id="SignalP"/>
    </source>
</evidence>
<dbReference type="Pfam" id="PF07687">
    <property type="entry name" value="M20_dimer"/>
    <property type="match status" value="1"/>
</dbReference>
<dbReference type="InterPro" id="IPR017439">
    <property type="entry name" value="Amidohydrolase"/>
</dbReference>
<evidence type="ECO:0000259" key="4">
    <source>
        <dbReference type="Pfam" id="PF07687"/>
    </source>
</evidence>
<dbReference type="InterPro" id="IPR036264">
    <property type="entry name" value="Bact_exopeptidase_dim_dom"/>
</dbReference>
<dbReference type="InterPro" id="IPR052030">
    <property type="entry name" value="Peptidase_M20/M20A_hydrolases"/>
</dbReference>
<dbReference type="PANTHER" id="PTHR30575">
    <property type="entry name" value="PEPTIDASE M20"/>
    <property type="match status" value="1"/>
</dbReference>
<dbReference type="Pfam" id="PF01546">
    <property type="entry name" value="Peptidase_M20"/>
    <property type="match status" value="1"/>
</dbReference>
<dbReference type="InterPro" id="IPR002933">
    <property type="entry name" value="Peptidase_M20"/>
</dbReference>
<dbReference type="NCBIfam" id="TIGR01891">
    <property type="entry name" value="amidohydrolases"/>
    <property type="match status" value="1"/>
</dbReference>
<organism evidence="5 6">
    <name type="scientific">Byssothecium circinans</name>
    <dbReference type="NCBI Taxonomy" id="147558"/>
    <lineage>
        <taxon>Eukaryota</taxon>
        <taxon>Fungi</taxon>
        <taxon>Dikarya</taxon>
        <taxon>Ascomycota</taxon>
        <taxon>Pezizomycotina</taxon>
        <taxon>Dothideomycetes</taxon>
        <taxon>Pleosporomycetidae</taxon>
        <taxon>Pleosporales</taxon>
        <taxon>Massarineae</taxon>
        <taxon>Massarinaceae</taxon>
        <taxon>Byssothecium</taxon>
    </lineage>
</organism>
<dbReference type="AlphaFoldDB" id="A0A6A5TJQ3"/>
<feature type="chain" id="PRO_5025353838" description="Peptidase M20 domain-containing protein 2" evidence="3">
    <location>
        <begin position="22"/>
        <end position="459"/>
    </location>
</feature>
<dbReference type="InterPro" id="IPR017144">
    <property type="entry name" value="Xaa-Arg_dipeptidase"/>
</dbReference>
<dbReference type="SUPFAM" id="SSF55031">
    <property type="entry name" value="Bacterial exopeptidase dimerisation domain"/>
    <property type="match status" value="1"/>
</dbReference>
<dbReference type="PANTHER" id="PTHR30575:SF4">
    <property type="entry name" value="PEPTIDASE M20 DOMAIN-CONTAINING PROTEIN 2"/>
    <property type="match status" value="1"/>
</dbReference>
<evidence type="ECO:0000256" key="1">
    <source>
        <dbReference type="ARBA" id="ARBA00006247"/>
    </source>
</evidence>
<dbReference type="OrthoDB" id="6119954at2759"/>
<dbReference type="CDD" id="cd05672">
    <property type="entry name" value="M20_ACY1L2-like"/>
    <property type="match status" value="1"/>
</dbReference>
<dbReference type="Gene3D" id="3.40.630.10">
    <property type="entry name" value="Zn peptidases"/>
    <property type="match status" value="1"/>
</dbReference>
<keyword evidence="6" id="KW-1185">Reference proteome</keyword>
<gene>
    <name evidence="5" type="ORF">CC80DRAFT_480402</name>
</gene>
<evidence type="ECO:0000256" key="2">
    <source>
        <dbReference type="PIRNR" id="PIRNR037226"/>
    </source>
</evidence>
<dbReference type="GO" id="GO:0016805">
    <property type="term" value="F:dipeptidase activity"/>
    <property type="evidence" value="ECO:0007669"/>
    <property type="project" value="InterPro"/>
</dbReference>
<proteinExistence type="inferred from homology"/>
<accession>A0A6A5TJQ3</accession>
<keyword evidence="3" id="KW-0732">Signal</keyword>
<sequence>MAKSTAFVIALMATAINPTLARSILPRQGNNTAYIDVISEYVDSRYDDLWNISQTLHENPELGFKEVKAHELLASFMEAQEGWTVTRSLYNISTAFSAVFEGNGDGPIVSFNSEYDALPNLGHACGHNLIATVGVTGALATAKIMTEQKLAGKVVLFGTPGEESLGGKVDMLEAGIFDDYKIDISLIAHPSNAPDSPYMNTFSTSRLDLEYYGKESHASAAPYQGINAQDALALAYQGIGLLRQQSQATDQVHGIITSGGTSINVIPALSTASFQIRAKDDADLESWTSRVLNCFDAGALATGAELNLTMRENSYSAMLSNDILATAWSKYFVTLNGTVPDQKLDKIKAPSGSTDQGNISLKFPSIQPLFQIYNENGSVPTGGPHTKPFEAAAKSKPAFEKAMMTAKGLAGVAVDMLTVEGMLEAVKEEFEGTVAEKRKRGIKRDITKVRNELGGVHFH</sequence>
<feature type="domain" description="Peptidase M20 dimerisation" evidence="4">
    <location>
        <begin position="208"/>
        <end position="296"/>
    </location>
</feature>
<dbReference type="EMBL" id="ML977014">
    <property type="protein sequence ID" value="KAF1951939.1"/>
    <property type="molecule type" value="Genomic_DNA"/>
</dbReference>
<evidence type="ECO:0000313" key="6">
    <source>
        <dbReference type="Proteomes" id="UP000800035"/>
    </source>
</evidence>
<reference evidence="5" key="1">
    <citation type="journal article" date="2020" name="Stud. Mycol.">
        <title>101 Dothideomycetes genomes: a test case for predicting lifestyles and emergence of pathogens.</title>
        <authorList>
            <person name="Haridas S."/>
            <person name="Albert R."/>
            <person name="Binder M."/>
            <person name="Bloem J."/>
            <person name="Labutti K."/>
            <person name="Salamov A."/>
            <person name="Andreopoulos B."/>
            <person name="Baker S."/>
            <person name="Barry K."/>
            <person name="Bills G."/>
            <person name="Bluhm B."/>
            <person name="Cannon C."/>
            <person name="Castanera R."/>
            <person name="Culley D."/>
            <person name="Daum C."/>
            <person name="Ezra D."/>
            <person name="Gonzalez J."/>
            <person name="Henrissat B."/>
            <person name="Kuo A."/>
            <person name="Liang C."/>
            <person name="Lipzen A."/>
            <person name="Lutzoni F."/>
            <person name="Magnuson J."/>
            <person name="Mondo S."/>
            <person name="Nolan M."/>
            <person name="Ohm R."/>
            <person name="Pangilinan J."/>
            <person name="Park H.-J."/>
            <person name="Ramirez L."/>
            <person name="Alfaro M."/>
            <person name="Sun H."/>
            <person name="Tritt A."/>
            <person name="Yoshinaga Y."/>
            <person name="Zwiers L.-H."/>
            <person name="Turgeon B."/>
            <person name="Goodwin S."/>
            <person name="Spatafora J."/>
            <person name="Crous P."/>
            <person name="Grigoriev I."/>
        </authorList>
    </citation>
    <scope>NUCLEOTIDE SEQUENCE</scope>
    <source>
        <strain evidence="5">CBS 675.92</strain>
    </source>
</reference>
<comment type="similarity">
    <text evidence="1 2">Belongs to the peptidase M20A family.</text>
</comment>
<dbReference type="PIRSF" id="PIRSF037226">
    <property type="entry name" value="Amidohydrolase_ACY1L2_prd"/>
    <property type="match status" value="1"/>
</dbReference>
<feature type="signal peptide" evidence="3">
    <location>
        <begin position="1"/>
        <end position="21"/>
    </location>
</feature>
<dbReference type="InterPro" id="IPR011650">
    <property type="entry name" value="Peptidase_M20_dimer"/>
</dbReference>
<dbReference type="Proteomes" id="UP000800035">
    <property type="component" value="Unassembled WGS sequence"/>
</dbReference>
<name>A0A6A5TJQ3_9PLEO</name>
<evidence type="ECO:0000313" key="5">
    <source>
        <dbReference type="EMBL" id="KAF1951939.1"/>
    </source>
</evidence>
<dbReference type="Gene3D" id="3.30.70.360">
    <property type="match status" value="1"/>
</dbReference>
<dbReference type="SUPFAM" id="SSF53187">
    <property type="entry name" value="Zn-dependent exopeptidases"/>
    <property type="match status" value="1"/>
</dbReference>
<protein>
    <recommendedName>
        <fullName evidence="2">Peptidase M20 domain-containing protein 2</fullName>
    </recommendedName>
</protein>
<dbReference type="FunFam" id="3.30.70.360:FF:000004">
    <property type="entry name" value="Peptidase M20 domain-containing protein 2"/>
    <property type="match status" value="1"/>
</dbReference>